<comment type="similarity">
    <text evidence="1 6">Belongs to the glycosyl hydrolase 43 family.</text>
</comment>
<gene>
    <name evidence="8" type="ORF">MM239_16900</name>
</gene>
<keyword evidence="4" id="KW-0119">Carbohydrate metabolism</keyword>
<evidence type="ECO:0000256" key="3">
    <source>
        <dbReference type="ARBA" id="ARBA00022801"/>
    </source>
</evidence>
<dbReference type="CDD" id="cd18618">
    <property type="entry name" value="GH43_Xsa43E-like"/>
    <property type="match status" value="1"/>
</dbReference>
<keyword evidence="2" id="KW-0858">Xylan degradation</keyword>
<dbReference type="GO" id="GO:0016787">
    <property type="term" value="F:hydrolase activity"/>
    <property type="evidence" value="ECO:0007669"/>
    <property type="project" value="UniProtKB-KW"/>
</dbReference>
<reference evidence="8" key="1">
    <citation type="submission" date="2022-03" db="EMBL/GenBank/DDBJ databases">
        <title>De novo assembled genomes of Belliella spp. (Cyclobacteriaceae) strains.</title>
        <authorList>
            <person name="Szabo A."/>
            <person name="Korponai K."/>
            <person name="Felfoldi T."/>
        </authorList>
    </citation>
    <scope>NUCLEOTIDE SEQUENCE</scope>
    <source>
        <strain evidence="8">DSM 111904</strain>
    </source>
</reference>
<dbReference type="PANTHER" id="PTHR43772:SF2">
    <property type="entry name" value="PUTATIVE (AFU_ORTHOLOGUE AFUA_2G04480)-RELATED"/>
    <property type="match status" value="1"/>
</dbReference>
<dbReference type="PANTHER" id="PTHR43772">
    <property type="entry name" value="ENDO-1,4-BETA-XYLANASE"/>
    <property type="match status" value="1"/>
</dbReference>
<keyword evidence="7" id="KW-0732">Signal</keyword>
<proteinExistence type="inferred from homology"/>
<keyword evidence="2" id="KW-0624">Polysaccharide degradation</keyword>
<sequence>MKKNIKNSCLVMCILAFASCNNSSKDQSTTHDQSKVAVSNRVGNPVITEKYTADPAALVYNDTVYLYVGHDEAPARKEFYEMNEWLIYSSTDMVNWEERASLNVVETFDWASGDAWAAHTIEQNGKFYWYVTVTHKEIPGKAIGVAVSDSPVGPWKDALGSALVTNDMTTDTEISWDDIDPAVFIDEDANSPDGQGQAYIFWGNTIAYWSKLKPNLIELEGEINQIPLPNFTEAPWVHKKGDWYYLSYAYQFPEKTAYAMSKSITGPWEFKGILNEVAGNSNTNHQAIITYKGKDYFIYHNGSIPTDGGSYRRSVCIDYLHYNPDGTLQRVIMTTEGVDPA</sequence>
<comment type="caution">
    <text evidence="8">The sequence shown here is derived from an EMBL/GenBank/DDBJ whole genome shotgun (WGS) entry which is preliminary data.</text>
</comment>
<protein>
    <submittedName>
        <fullName evidence="8">Glycoside hydrolase family 43 protein</fullName>
    </submittedName>
</protein>
<name>A0ABS9V3U8_9BACT</name>
<evidence type="ECO:0000313" key="9">
    <source>
        <dbReference type="Proteomes" id="UP001165489"/>
    </source>
</evidence>
<dbReference type="InterPro" id="IPR006710">
    <property type="entry name" value="Glyco_hydro_43"/>
</dbReference>
<evidence type="ECO:0000256" key="5">
    <source>
        <dbReference type="ARBA" id="ARBA00023295"/>
    </source>
</evidence>
<organism evidence="8 9">
    <name type="scientific">Belliella filtrata</name>
    <dbReference type="NCBI Taxonomy" id="2923435"/>
    <lineage>
        <taxon>Bacteria</taxon>
        <taxon>Pseudomonadati</taxon>
        <taxon>Bacteroidota</taxon>
        <taxon>Cytophagia</taxon>
        <taxon>Cytophagales</taxon>
        <taxon>Cyclobacteriaceae</taxon>
        <taxon>Belliella</taxon>
    </lineage>
</organism>
<evidence type="ECO:0000256" key="1">
    <source>
        <dbReference type="ARBA" id="ARBA00009865"/>
    </source>
</evidence>
<dbReference type="Gene3D" id="2.115.10.20">
    <property type="entry name" value="Glycosyl hydrolase domain, family 43"/>
    <property type="match status" value="1"/>
</dbReference>
<keyword evidence="3 6" id="KW-0378">Hydrolase</keyword>
<evidence type="ECO:0000256" key="2">
    <source>
        <dbReference type="ARBA" id="ARBA00022651"/>
    </source>
</evidence>
<evidence type="ECO:0000313" key="8">
    <source>
        <dbReference type="EMBL" id="MCH7411087.1"/>
    </source>
</evidence>
<dbReference type="InterPro" id="IPR023296">
    <property type="entry name" value="Glyco_hydro_beta-prop_sf"/>
</dbReference>
<dbReference type="SUPFAM" id="SSF75005">
    <property type="entry name" value="Arabinanase/levansucrase/invertase"/>
    <property type="match status" value="1"/>
</dbReference>
<feature type="signal peptide" evidence="7">
    <location>
        <begin position="1"/>
        <end position="24"/>
    </location>
</feature>
<dbReference type="Pfam" id="PF04616">
    <property type="entry name" value="Glyco_hydro_43"/>
    <property type="match status" value="1"/>
</dbReference>
<evidence type="ECO:0000256" key="7">
    <source>
        <dbReference type="SAM" id="SignalP"/>
    </source>
</evidence>
<dbReference type="RefSeq" id="WP_241349440.1">
    <property type="nucleotide sequence ID" value="NZ_JAKZGP010000058.1"/>
</dbReference>
<feature type="chain" id="PRO_5047489333" evidence="7">
    <location>
        <begin position="25"/>
        <end position="341"/>
    </location>
</feature>
<keyword evidence="5 6" id="KW-0326">Glycosidase</keyword>
<evidence type="ECO:0000256" key="4">
    <source>
        <dbReference type="ARBA" id="ARBA00023277"/>
    </source>
</evidence>
<dbReference type="Proteomes" id="UP001165489">
    <property type="component" value="Unassembled WGS sequence"/>
</dbReference>
<accession>A0ABS9V3U8</accession>
<evidence type="ECO:0000256" key="6">
    <source>
        <dbReference type="RuleBase" id="RU361187"/>
    </source>
</evidence>
<dbReference type="InterPro" id="IPR052176">
    <property type="entry name" value="Glycosyl_Hydrlase_43_Enz"/>
</dbReference>
<dbReference type="PROSITE" id="PS51257">
    <property type="entry name" value="PROKAR_LIPOPROTEIN"/>
    <property type="match status" value="1"/>
</dbReference>
<keyword evidence="9" id="KW-1185">Reference proteome</keyword>
<dbReference type="EMBL" id="JAKZGP010000058">
    <property type="protein sequence ID" value="MCH7411087.1"/>
    <property type="molecule type" value="Genomic_DNA"/>
</dbReference>